<dbReference type="Proteomes" id="UP000324800">
    <property type="component" value="Unassembled WGS sequence"/>
</dbReference>
<protein>
    <submittedName>
        <fullName evidence="2">Uncharacterized protein</fullName>
    </submittedName>
</protein>
<feature type="region of interest" description="Disordered" evidence="1">
    <location>
        <begin position="1"/>
        <end position="52"/>
    </location>
</feature>
<accession>A0A5J4W1H9</accession>
<sequence>MTRRGRRAAASDICERVPPELGDRSTGPGLNNRNTRRGTDERDNSSTGALGRAIWTRSITNRFLRGGTVRRANSRGQTTRKSSHGLGSRISRNEIAATVQIATGNTDIDSKARLVSNSEIQSVHVRKHIRHDLQGKHDASADGHDRAREPAENVTVTSNTSGIQQSNAEITAGVTSVRWSTSGLCRHVINENCRFYRRTGSRTEEADRAVSYRHDQE</sequence>
<organism evidence="2 3">
    <name type="scientific">Streblomastix strix</name>
    <dbReference type="NCBI Taxonomy" id="222440"/>
    <lineage>
        <taxon>Eukaryota</taxon>
        <taxon>Metamonada</taxon>
        <taxon>Preaxostyla</taxon>
        <taxon>Oxymonadida</taxon>
        <taxon>Streblomastigidae</taxon>
        <taxon>Streblomastix</taxon>
    </lineage>
</organism>
<evidence type="ECO:0000313" key="3">
    <source>
        <dbReference type="Proteomes" id="UP000324800"/>
    </source>
</evidence>
<reference evidence="2 3" key="1">
    <citation type="submission" date="2019-03" db="EMBL/GenBank/DDBJ databases">
        <title>Single cell metagenomics reveals metabolic interactions within the superorganism composed of flagellate Streblomastix strix and complex community of Bacteroidetes bacteria on its surface.</title>
        <authorList>
            <person name="Treitli S.C."/>
            <person name="Kolisko M."/>
            <person name="Husnik F."/>
            <person name="Keeling P."/>
            <person name="Hampl V."/>
        </authorList>
    </citation>
    <scope>NUCLEOTIDE SEQUENCE [LARGE SCALE GENOMIC DNA]</scope>
    <source>
        <strain evidence="2">ST1C</strain>
    </source>
</reference>
<comment type="caution">
    <text evidence="2">The sequence shown here is derived from an EMBL/GenBank/DDBJ whole genome shotgun (WGS) entry which is preliminary data.</text>
</comment>
<feature type="compositionally biased region" description="Basic and acidic residues" evidence="1">
    <location>
        <begin position="13"/>
        <end position="23"/>
    </location>
</feature>
<dbReference type="EMBL" id="SNRW01004006">
    <property type="protein sequence ID" value="KAA6388386.1"/>
    <property type="molecule type" value="Genomic_DNA"/>
</dbReference>
<gene>
    <name evidence="2" type="ORF">EZS28_016089</name>
</gene>
<dbReference type="AlphaFoldDB" id="A0A5J4W1H9"/>
<feature type="non-terminal residue" evidence="2">
    <location>
        <position position="217"/>
    </location>
</feature>
<evidence type="ECO:0000313" key="2">
    <source>
        <dbReference type="EMBL" id="KAA6388386.1"/>
    </source>
</evidence>
<evidence type="ECO:0000256" key="1">
    <source>
        <dbReference type="SAM" id="MobiDB-lite"/>
    </source>
</evidence>
<name>A0A5J4W1H9_9EUKA</name>
<feature type="region of interest" description="Disordered" evidence="1">
    <location>
        <begin position="71"/>
        <end position="90"/>
    </location>
</feature>
<proteinExistence type="predicted"/>